<organism evidence="2 3">
    <name type="scientific">Marasmiellus scandens</name>
    <dbReference type="NCBI Taxonomy" id="2682957"/>
    <lineage>
        <taxon>Eukaryota</taxon>
        <taxon>Fungi</taxon>
        <taxon>Dikarya</taxon>
        <taxon>Basidiomycota</taxon>
        <taxon>Agaricomycotina</taxon>
        <taxon>Agaricomycetes</taxon>
        <taxon>Agaricomycetidae</taxon>
        <taxon>Agaricales</taxon>
        <taxon>Marasmiineae</taxon>
        <taxon>Omphalotaceae</taxon>
        <taxon>Marasmiellus</taxon>
    </lineage>
</organism>
<proteinExistence type="predicted"/>
<evidence type="ECO:0000313" key="3">
    <source>
        <dbReference type="Proteomes" id="UP001498398"/>
    </source>
</evidence>
<gene>
    <name evidence="2" type="ORF">VKT23_013400</name>
</gene>
<feature type="domain" description="AB hydrolase-1" evidence="1">
    <location>
        <begin position="56"/>
        <end position="340"/>
    </location>
</feature>
<dbReference type="EMBL" id="JBANRG010000036">
    <property type="protein sequence ID" value="KAK7449256.1"/>
    <property type="molecule type" value="Genomic_DNA"/>
</dbReference>
<evidence type="ECO:0000313" key="2">
    <source>
        <dbReference type="EMBL" id="KAK7449256.1"/>
    </source>
</evidence>
<dbReference type="InterPro" id="IPR029058">
    <property type="entry name" value="AB_hydrolase_fold"/>
</dbReference>
<name>A0ABR1J3W4_9AGAR</name>
<comment type="caution">
    <text evidence="2">The sequence shown here is derived from an EMBL/GenBank/DDBJ whole genome shotgun (WGS) entry which is preliminary data.</text>
</comment>
<dbReference type="SUPFAM" id="SSF53474">
    <property type="entry name" value="alpha/beta-Hydrolases"/>
    <property type="match status" value="1"/>
</dbReference>
<keyword evidence="3" id="KW-1185">Reference proteome</keyword>
<sequence length="359" mass="40831">MNLTRTVPPISKQNVALSASSYRFTYCYDHPLECIAKRYTYPQSNIPAGKKTCTVLLAGGISFNEPTYIPIVTELFRLSAEYSSGIHIHSIWVLERPDHGDAGVLNEETLQKHYLVMSPVRSLEYAQAIRTFLEMDFLSTCERKNLVGVGHSGGCGSIMQALELAGYTPKDKLPFSTFIFVELPLVSHEAQKFFTILWKAVDRSNSRRPTNWDSKQTAMNWIKSHFPWRTFHGDVLRIVEETYFRSDPSYPDRTTTKTTVQRETTNYLCDGSHLSALPYLQTILHVVPTYLVLGSERDIWPQPLYEMMDQHLQGNLASYAGVKIVDGVGHYFPLTHPTQCSEEIFSILDGSQRVRCSKM</sequence>
<dbReference type="Pfam" id="PF12697">
    <property type="entry name" value="Abhydrolase_6"/>
    <property type="match status" value="1"/>
</dbReference>
<dbReference type="Gene3D" id="3.40.50.1820">
    <property type="entry name" value="alpha/beta hydrolase"/>
    <property type="match status" value="1"/>
</dbReference>
<accession>A0ABR1J3W4</accession>
<dbReference type="Proteomes" id="UP001498398">
    <property type="component" value="Unassembled WGS sequence"/>
</dbReference>
<reference evidence="2 3" key="1">
    <citation type="submission" date="2024-01" db="EMBL/GenBank/DDBJ databases">
        <title>A draft genome for the cacao thread blight pathogen Marasmiellus scandens.</title>
        <authorList>
            <person name="Baruah I.K."/>
            <person name="Leung J."/>
            <person name="Bukari Y."/>
            <person name="Amoako-Attah I."/>
            <person name="Meinhardt L.W."/>
            <person name="Bailey B.A."/>
            <person name="Cohen S.P."/>
        </authorList>
    </citation>
    <scope>NUCLEOTIDE SEQUENCE [LARGE SCALE GENOMIC DNA]</scope>
    <source>
        <strain evidence="2 3">GH-19</strain>
    </source>
</reference>
<evidence type="ECO:0000259" key="1">
    <source>
        <dbReference type="Pfam" id="PF12697"/>
    </source>
</evidence>
<protein>
    <recommendedName>
        <fullName evidence="1">AB hydrolase-1 domain-containing protein</fullName>
    </recommendedName>
</protein>
<dbReference type="InterPro" id="IPR000073">
    <property type="entry name" value="AB_hydrolase_1"/>
</dbReference>